<feature type="non-terminal residue" evidence="1">
    <location>
        <position position="1"/>
    </location>
</feature>
<proteinExistence type="predicted"/>
<accession>A0A812U1R8</accession>
<dbReference type="AlphaFoldDB" id="A0A812U1R8"/>
<gene>
    <name evidence="1" type="primary">rplY</name>
    <name evidence="1" type="ORF">SNAT2548_LOCUS30760</name>
</gene>
<name>A0A812U1R8_9DINO</name>
<organism evidence="1 2">
    <name type="scientific">Symbiodinium natans</name>
    <dbReference type="NCBI Taxonomy" id="878477"/>
    <lineage>
        <taxon>Eukaryota</taxon>
        <taxon>Sar</taxon>
        <taxon>Alveolata</taxon>
        <taxon>Dinophyceae</taxon>
        <taxon>Suessiales</taxon>
        <taxon>Symbiodiniaceae</taxon>
        <taxon>Symbiodinium</taxon>
    </lineage>
</organism>
<evidence type="ECO:0000313" key="1">
    <source>
        <dbReference type="EMBL" id="CAE7548100.1"/>
    </source>
</evidence>
<dbReference type="EMBL" id="CAJNDS010002623">
    <property type="protein sequence ID" value="CAE7548100.1"/>
    <property type="molecule type" value="Genomic_DNA"/>
</dbReference>
<dbReference type="Proteomes" id="UP000604046">
    <property type="component" value="Unassembled WGS sequence"/>
</dbReference>
<sequence>MGQIRTDQPFQEGPEKNRERLEAFESTLIERLQRSCDKALQLRPLSEKGETNGDGQANVLASALQPLIHSGRSPEEIKAAVFRDPEVLGTALDIVGAYLKNYEVDKAGAVVETVLEYCRARGGLWQIKALNHLATVRMKQ</sequence>
<keyword evidence="2" id="KW-1185">Reference proteome</keyword>
<reference evidence="1" key="1">
    <citation type="submission" date="2021-02" db="EMBL/GenBank/DDBJ databases">
        <authorList>
            <person name="Dougan E. K."/>
            <person name="Rhodes N."/>
            <person name="Thang M."/>
            <person name="Chan C."/>
        </authorList>
    </citation>
    <scope>NUCLEOTIDE SEQUENCE</scope>
</reference>
<comment type="caution">
    <text evidence="1">The sequence shown here is derived from an EMBL/GenBank/DDBJ whole genome shotgun (WGS) entry which is preliminary data.</text>
</comment>
<protein>
    <submittedName>
        <fullName evidence="1">RplY protein</fullName>
    </submittedName>
</protein>
<evidence type="ECO:0000313" key="2">
    <source>
        <dbReference type="Proteomes" id="UP000604046"/>
    </source>
</evidence>